<dbReference type="InterPro" id="IPR036388">
    <property type="entry name" value="WH-like_DNA-bd_sf"/>
</dbReference>
<dbReference type="EMBL" id="PNIQ01000222">
    <property type="protein sequence ID" value="PMP84662.1"/>
    <property type="molecule type" value="Genomic_DNA"/>
</dbReference>
<dbReference type="GO" id="GO:0003700">
    <property type="term" value="F:DNA-binding transcription factor activity"/>
    <property type="evidence" value="ECO:0007669"/>
    <property type="project" value="InterPro"/>
</dbReference>
<dbReference type="Gene3D" id="1.10.10.10">
    <property type="entry name" value="Winged helix-like DNA-binding domain superfamily/Winged helix DNA-binding domain"/>
    <property type="match status" value="1"/>
</dbReference>
<dbReference type="SUPFAM" id="SSF46785">
    <property type="entry name" value="Winged helix' DNA-binding domain"/>
    <property type="match status" value="1"/>
</dbReference>
<gene>
    <name evidence="2" type="ORF">C0184_03325</name>
</gene>
<evidence type="ECO:0000313" key="2">
    <source>
        <dbReference type="EMBL" id="PMP84662.1"/>
    </source>
</evidence>
<comment type="caution">
    <text evidence="2">The sequence shown here is derived from an EMBL/GenBank/DDBJ whole genome shotgun (WGS) entry which is preliminary data.</text>
</comment>
<evidence type="ECO:0000259" key="1">
    <source>
        <dbReference type="Pfam" id="PF12802"/>
    </source>
</evidence>
<sequence>MSWSFLTNHAQVLLCIARNPHVTAHEIAQMVGITERAVQRILHDLHTDGYISHVREGRYNRYTIYSDRSMRHPAQQGLTVGEFLAMLLSRTSELDTSLYKGTF</sequence>
<dbReference type="InterPro" id="IPR000835">
    <property type="entry name" value="HTH_MarR-typ"/>
</dbReference>
<dbReference type="InterPro" id="IPR036390">
    <property type="entry name" value="WH_DNA-bd_sf"/>
</dbReference>
<name>A0A2J6XAQ5_9CHLR</name>
<evidence type="ECO:0000313" key="3">
    <source>
        <dbReference type="Proteomes" id="UP000243376"/>
    </source>
</evidence>
<dbReference type="Proteomes" id="UP000243376">
    <property type="component" value="Unassembled WGS sequence"/>
</dbReference>
<reference evidence="2 3" key="1">
    <citation type="submission" date="2018-01" db="EMBL/GenBank/DDBJ databases">
        <title>Metagenomic assembled genomes from two thermal pools in the Uzon Caldera, Kamchatka, Russia.</title>
        <authorList>
            <person name="Wilkins L."/>
            <person name="Ettinger C."/>
        </authorList>
    </citation>
    <scope>NUCLEOTIDE SEQUENCE [LARGE SCALE GENOMIC DNA]</scope>
    <source>
        <strain evidence="2">ZAV-02</strain>
    </source>
</reference>
<feature type="domain" description="HTH marR-type" evidence="1">
    <location>
        <begin position="8"/>
        <end position="56"/>
    </location>
</feature>
<proteinExistence type="predicted"/>
<protein>
    <submittedName>
        <fullName evidence="2">Transcriptional regulator</fullName>
    </submittedName>
</protein>
<accession>A0A2J6XAQ5</accession>
<dbReference type="AlphaFoldDB" id="A0A2J6XAQ5"/>
<dbReference type="Pfam" id="PF12802">
    <property type="entry name" value="MarR_2"/>
    <property type="match status" value="1"/>
</dbReference>
<organism evidence="2 3">
    <name type="scientific">Chloroflexus aggregans</name>
    <dbReference type="NCBI Taxonomy" id="152260"/>
    <lineage>
        <taxon>Bacteria</taxon>
        <taxon>Bacillati</taxon>
        <taxon>Chloroflexota</taxon>
        <taxon>Chloroflexia</taxon>
        <taxon>Chloroflexales</taxon>
        <taxon>Chloroflexineae</taxon>
        <taxon>Chloroflexaceae</taxon>
        <taxon>Chloroflexus</taxon>
    </lineage>
</organism>